<dbReference type="EMBL" id="CP015579">
    <property type="protein sequence ID" value="ARU95125.1"/>
    <property type="molecule type" value="Genomic_DNA"/>
</dbReference>
<gene>
    <name evidence="1" type="ORF">A7K98_16065</name>
    <name evidence="2" type="ORF">A7K99_16050</name>
</gene>
<protein>
    <submittedName>
        <fullName evidence="1">Uncharacterized protein</fullName>
    </submittedName>
</protein>
<evidence type="ECO:0000313" key="2">
    <source>
        <dbReference type="EMBL" id="ARU99164.1"/>
    </source>
</evidence>
<dbReference type="Proteomes" id="UP000195729">
    <property type="component" value="Chromosome"/>
</dbReference>
<evidence type="ECO:0000313" key="3">
    <source>
        <dbReference type="Proteomes" id="UP000195729"/>
    </source>
</evidence>
<keyword evidence="3" id="KW-1185">Reference proteome</keyword>
<sequence length="88" mass="9864">MLILKNWDYRNVCLRGSPGGKRVWVIIVSDLASVAKNKTSGASFMARCLPVEADNIFICPCWFGNCSREVPVIKDGQNIRFLFLSVNL</sequence>
<name>A0A1Y0LM97_TATCI</name>
<organism evidence="1 4">
    <name type="scientific">Tatumella citrea</name>
    <name type="common">Pantoea citrea</name>
    <dbReference type="NCBI Taxonomy" id="53336"/>
    <lineage>
        <taxon>Bacteria</taxon>
        <taxon>Pseudomonadati</taxon>
        <taxon>Pseudomonadota</taxon>
        <taxon>Gammaproteobacteria</taxon>
        <taxon>Enterobacterales</taxon>
        <taxon>Erwiniaceae</taxon>
        <taxon>Tatumella</taxon>
    </lineage>
</organism>
<accession>A0A1Y0LM97</accession>
<evidence type="ECO:0000313" key="1">
    <source>
        <dbReference type="EMBL" id="ARU95125.1"/>
    </source>
</evidence>
<proteinExistence type="predicted"/>
<dbReference type="EMBL" id="CP015581">
    <property type="protein sequence ID" value="ARU99164.1"/>
    <property type="molecule type" value="Genomic_DNA"/>
</dbReference>
<dbReference type="AlphaFoldDB" id="A0A1Y0LM97"/>
<dbReference type="KEGG" id="tci:A7K98_16065"/>
<evidence type="ECO:0000313" key="4">
    <source>
        <dbReference type="Proteomes" id="UP000195814"/>
    </source>
</evidence>
<dbReference type="Proteomes" id="UP000195814">
    <property type="component" value="Chromosome"/>
</dbReference>
<reference evidence="3 4" key="1">
    <citation type="submission" date="2016-05" db="EMBL/GenBank/DDBJ databases">
        <title>Complete genome sequence of two 2,5-diketo-D-glunonic acid producing strain Tatumella citrea.</title>
        <authorList>
            <person name="Duan C."/>
            <person name="Yang J."/>
            <person name="Yang S."/>
        </authorList>
    </citation>
    <scope>NUCLEOTIDE SEQUENCE [LARGE SCALE GENOMIC DNA]</scope>
    <source>
        <strain evidence="2 3">ATCC 39140</strain>
        <strain evidence="1 4">DSM 13699</strain>
    </source>
</reference>